<dbReference type="AlphaFoldDB" id="A0ABD0XEI6"/>
<gene>
    <name evidence="2" type="ORF">UPYG_G00145740</name>
</gene>
<keyword evidence="3" id="KW-1185">Reference proteome</keyword>
<reference evidence="2 3" key="1">
    <citation type="submission" date="2024-06" db="EMBL/GenBank/DDBJ databases">
        <authorList>
            <person name="Pan Q."/>
            <person name="Wen M."/>
            <person name="Jouanno E."/>
            <person name="Zahm M."/>
            <person name="Klopp C."/>
            <person name="Cabau C."/>
            <person name="Louis A."/>
            <person name="Berthelot C."/>
            <person name="Parey E."/>
            <person name="Roest Crollius H."/>
            <person name="Montfort J."/>
            <person name="Robinson-Rechavi M."/>
            <person name="Bouchez O."/>
            <person name="Lampietro C."/>
            <person name="Lopez Roques C."/>
            <person name="Donnadieu C."/>
            <person name="Postlethwait J."/>
            <person name="Bobe J."/>
            <person name="Verreycken H."/>
            <person name="Guiguen Y."/>
        </authorList>
    </citation>
    <scope>NUCLEOTIDE SEQUENCE [LARGE SCALE GENOMIC DNA]</scope>
    <source>
        <strain evidence="2">Up_M1</strain>
        <tissue evidence="2">Testis</tissue>
    </source>
</reference>
<proteinExistence type="predicted"/>
<dbReference type="Proteomes" id="UP001557470">
    <property type="component" value="Unassembled WGS sequence"/>
</dbReference>
<evidence type="ECO:0000313" key="2">
    <source>
        <dbReference type="EMBL" id="KAL0984712.1"/>
    </source>
</evidence>
<feature type="non-terminal residue" evidence="2">
    <location>
        <position position="249"/>
    </location>
</feature>
<evidence type="ECO:0000256" key="1">
    <source>
        <dbReference type="SAM" id="MobiDB-lite"/>
    </source>
</evidence>
<name>A0ABD0XEI6_UMBPY</name>
<feature type="compositionally biased region" description="Low complexity" evidence="1">
    <location>
        <begin position="187"/>
        <end position="210"/>
    </location>
</feature>
<protein>
    <submittedName>
        <fullName evidence="2">Uncharacterized protein</fullName>
    </submittedName>
</protein>
<feature type="region of interest" description="Disordered" evidence="1">
    <location>
        <begin position="186"/>
        <end position="217"/>
    </location>
</feature>
<comment type="caution">
    <text evidence="2">The sequence shown here is derived from an EMBL/GenBank/DDBJ whole genome shotgun (WGS) entry which is preliminary data.</text>
</comment>
<evidence type="ECO:0000313" key="3">
    <source>
        <dbReference type="Proteomes" id="UP001557470"/>
    </source>
</evidence>
<organism evidence="2 3">
    <name type="scientific">Umbra pygmaea</name>
    <name type="common">Eastern mudminnow</name>
    <dbReference type="NCBI Taxonomy" id="75934"/>
    <lineage>
        <taxon>Eukaryota</taxon>
        <taxon>Metazoa</taxon>
        <taxon>Chordata</taxon>
        <taxon>Craniata</taxon>
        <taxon>Vertebrata</taxon>
        <taxon>Euteleostomi</taxon>
        <taxon>Actinopterygii</taxon>
        <taxon>Neopterygii</taxon>
        <taxon>Teleostei</taxon>
        <taxon>Protacanthopterygii</taxon>
        <taxon>Esociformes</taxon>
        <taxon>Umbridae</taxon>
        <taxon>Umbra</taxon>
    </lineage>
</organism>
<dbReference type="EMBL" id="JAGEUA010000004">
    <property type="protein sequence ID" value="KAL0984712.1"/>
    <property type="molecule type" value="Genomic_DNA"/>
</dbReference>
<sequence>MSEAEFPSEDAREGAVNTVQQFCKENPFDDSNSSMLNEKAMPHAFEEKACDTQFPQETSQGQRVRKLTEKGQELQEERVKKLQQRFNFSYDKWSIIAKDATLAFDACCSNELRQVLAGKIRKASMELHLIYEDMRRICTPHPDIRRRVDICDAKSKEIVETKGNNEKEDRGKPDFELLGHVAQSVKSNLSKGRRSSVSSSGHSRQSSLSLVKRQDAAAEAAANEATLEILMEQEQHFRELQRLEAEEKK</sequence>
<accession>A0ABD0XEI6</accession>